<evidence type="ECO:0008006" key="5">
    <source>
        <dbReference type="Google" id="ProtNLM"/>
    </source>
</evidence>
<evidence type="ECO:0000259" key="2">
    <source>
        <dbReference type="Pfam" id="PF17390"/>
    </source>
</evidence>
<dbReference type="Pfam" id="PF17390">
    <property type="entry name" value="Bac_rhamnosid_C"/>
    <property type="match status" value="1"/>
</dbReference>
<name>A0A290QGY9_9BACT</name>
<dbReference type="InterPro" id="IPR012341">
    <property type="entry name" value="6hp_glycosidase-like_sf"/>
</dbReference>
<dbReference type="Gene3D" id="1.50.10.10">
    <property type="match status" value="1"/>
</dbReference>
<dbReference type="SUPFAM" id="SSF48208">
    <property type="entry name" value="Six-hairpin glycosidases"/>
    <property type="match status" value="1"/>
</dbReference>
<organism evidence="3 4">
    <name type="scientific">Nibricoccus aquaticus</name>
    <dbReference type="NCBI Taxonomy" id="2576891"/>
    <lineage>
        <taxon>Bacteria</taxon>
        <taxon>Pseudomonadati</taxon>
        <taxon>Verrucomicrobiota</taxon>
        <taxon>Opitutia</taxon>
        <taxon>Opitutales</taxon>
        <taxon>Opitutaceae</taxon>
        <taxon>Nibricoccus</taxon>
    </lineage>
</organism>
<dbReference type="PANTHER" id="PTHR34987">
    <property type="entry name" value="C, PUTATIVE (AFU_ORTHOLOGUE AFUA_3G02880)-RELATED"/>
    <property type="match status" value="1"/>
</dbReference>
<dbReference type="EMBL" id="CP023344">
    <property type="protein sequence ID" value="ATC64608.1"/>
    <property type="molecule type" value="Genomic_DNA"/>
</dbReference>
<dbReference type="InterPro" id="IPR008928">
    <property type="entry name" value="6-hairpin_glycosidase_sf"/>
</dbReference>
<gene>
    <name evidence="3" type="ORF">CMV30_11935</name>
</gene>
<dbReference type="Proteomes" id="UP000217265">
    <property type="component" value="Chromosome"/>
</dbReference>
<sequence>MASDFQLMPQPFVNRSAWIWSLEGSHAAAAEASPSHYQVRLFRRSFELGDAAATLTAHISADSRYLFYCNGVLVSRGPAKGDIHHHFYDTCELTRWLKPGRNMLAAVVLDMSRVAHRPSALGAPCSVMTYTGGFLLEGELGGASEKTGRLDTGLPGWLVKVDTSFRFQNDGTRFEGYHGYFEHRVSRELPAGWNQPEFDDSGWKDAATLYLAERHENRRDPTSPYGLVPRMISPLEEGAPARFSSVFLQGGADAGDGWLNLITQDKSVIISPGETCSVIVDTGELTTAYPLLDVSGGAGARIRFTYAEALRLPWATKDAKLLGRPQSLENLASHFADESSGWTFDRRGKISGWSDVWEPAGSGAEQFEPWHWRAFRYVGLEITAGTEPLTLLQLKQRFTAYPYKITGAFECSDPRLNKIWDVALRTMRLCSHETFEDCPHYEQMQYAGDTMITSKIAMLTSGDASLGRQALYQFDWSRLPEGLTQSRFPSRLLQVIPSWSLHWVTNVRDYVYCTGDLVTLRDLLPGIRAVLDWFRRHADESGLPSRLPFWNITDWCSWWPRGVVPGAADGPVCIISAQYIQALDEVSDLCRIAGRSPESTDLVKEADGLRRALHTRFWSEKEGLYFDRPGGPEVSQYGNAWAVICGAAGEKERAQLLKRFPTDPLLAPGSFFCWHAVFRALRVCGVYDRFPEFLGPWHEMVDYGLDTFVEENSYWRSLCHAWSAHPALEFIGGVLGVTPKKIGFTEVDVAPNICGLTHASGRVCTPAGAIDVSWEIRDGVFGILISAPAKTFVNVTLPGGHRRCFEGGRFEEKVKLL</sequence>
<feature type="domain" description="Alpha-L-rhamnosidase C-terminal" evidence="2">
    <location>
        <begin position="736"/>
        <end position="806"/>
    </location>
</feature>
<evidence type="ECO:0000313" key="4">
    <source>
        <dbReference type="Proteomes" id="UP000217265"/>
    </source>
</evidence>
<dbReference type="InterPro" id="IPR035396">
    <property type="entry name" value="Bac_rhamnosid6H"/>
</dbReference>
<accession>A0A290QGY9</accession>
<dbReference type="InterPro" id="IPR035398">
    <property type="entry name" value="Bac_rhamnosid_C"/>
</dbReference>
<dbReference type="SUPFAM" id="SSF49785">
    <property type="entry name" value="Galactose-binding domain-like"/>
    <property type="match status" value="1"/>
</dbReference>
<feature type="domain" description="Alpha-L-rhamnosidase six-hairpin glycosidase" evidence="1">
    <location>
        <begin position="406"/>
        <end position="626"/>
    </location>
</feature>
<keyword evidence="4" id="KW-1185">Reference proteome</keyword>
<dbReference type="Gene3D" id="2.60.120.260">
    <property type="entry name" value="Galactose-binding domain-like"/>
    <property type="match status" value="2"/>
</dbReference>
<reference evidence="3 4" key="1">
    <citation type="submission" date="2017-09" db="EMBL/GenBank/DDBJ databases">
        <title>Complete genome sequence of Verrucomicrobial strain HZ-65, isolated from freshwater.</title>
        <authorList>
            <person name="Choi A."/>
        </authorList>
    </citation>
    <scope>NUCLEOTIDE SEQUENCE [LARGE SCALE GENOMIC DNA]</scope>
    <source>
        <strain evidence="3 4">HZ-65</strain>
    </source>
</reference>
<dbReference type="KEGG" id="vbh:CMV30_11935"/>
<dbReference type="GO" id="GO:0005975">
    <property type="term" value="P:carbohydrate metabolic process"/>
    <property type="evidence" value="ECO:0007669"/>
    <property type="project" value="InterPro"/>
</dbReference>
<dbReference type="AlphaFoldDB" id="A0A290QGY9"/>
<evidence type="ECO:0000313" key="3">
    <source>
        <dbReference type="EMBL" id="ATC64608.1"/>
    </source>
</evidence>
<dbReference type="Pfam" id="PF17389">
    <property type="entry name" value="Bac_rhamnosid6H"/>
    <property type="match status" value="1"/>
</dbReference>
<dbReference type="InterPro" id="IPR008979">
    <property type="entry name" value="Galactose-bd-like_sf"/>
</dbReference>
<evidence type="ECO:0000259" key="1">
    <source>
        <dbReference type="Pfam" id="PF17389"/>
    </source>
</evidence>
<dbReference type="PANTHER" id="PTHR34987:SF2">
    <property type="entry name" value="B, PUTATIVE (AFU_ORTHOLOGUE AFUA_7G05040)-RELATED"/>
    <property type="match status" value="1"/>
</dbReference>
<protein>
    <recommendedName>
        <fullName evidence="5">Alpha-L-rhamnosidase</fullName>
    </recommendedName>
</protein>
<dbReference type="Gene3D" id="2.60.420.10">
    <property type="entry name" value="Maltose phosphorylase, domain 3"/>
    <property type="match status" value="1"/>
</dbReference>
<proteinExistence type="predicted"/>